<feature type="domain" description="ATP synthase F1 complex delta/epsilon subunit N-terminal" evidence="10">
    <location>
        <begin position="4"/>
        <end position="76"/>
    </location>
</feature>
<organism evidence="11 12">
    <name type="scientific">Bacteroides helcogenes (strain ATCC 35417 / DSM 20613 / JCM 6297 / CCUG 15421 / P 36-108)</name>
    <dbReference type="NCBI Taxonomy" id="693979"/>
    <lineage>
        <taxon>Bacteria</taxon>
        <taxon>Pseudomonadati</taxon>
        <taxon>Bacteroidota</taxon>
        <taxon>Bacteroidia</taxon>
        <taxon>Bacteroidales</taxon>
        <taxon>Bacteroidaceae</taxon>
        <taxon>Bacteroides</taxon>
    </lineage>
</organism>
<evidence type="ECO:0000313" key="12">
    <source>
        <dbReference type="Proteomes" id="UP000008630"/>
    </source>
</evidence>
<dbReference type="GO" id="GO:0046933">
    <property type="term" value="F:proton-transporting ATP synthase activity, rotational mechanism"/>
    <property type="evidence" value="ECO:0007669"/>
    <property type="project" value="InterPro"/>
</dbReference>
<dbReference type="Gene3D" id="2.60.15.10">
    <property type="entry name" value="F0F1 ATP synthase delta/epsilon subunit, N-terminal"/>
    <property type="match status" value="1"/>
</dbReference>
<proteinExistence type="inferred from homology"/>
<dbReference type="InterPro" id="IPR020546">
    <property type="entry name" value="ATP_synth_F1_dsu/esu_N"/>
</dbReference>
<dbReference type="AlphaFoldDB" id="E6SV90"/>
<keyword evidence="8 9" id="KW-0066">ATP synthesis</keyword>
<dbReference type="PANTHER" id="PTHR13822">
    <property type="entry name" value="ATP SYNTHASE DELTA/EPSILON CHAIN"/>
    <property type="match status" value="1"/>
</dbReference>
<reference evidence="11 12" key="2">
    <citation type="journal article" date="2011" name="Stand. Genomic Sci.">
        <title>Complete genome sequence of Bacteroides helcogenes type strain (P 36-108).</title>
        <authorList>
            <person name="Pati A."/>
            <person name="Gronow S."/>
            <person name="Zeytun A."/>
            <person name="Lapidus A."/>
            <person name="Nolan M."/>
            <person name="Hammon N."/>
            <person name="Deshpande S."/>
            <person name="Cheng J.F."/>
            <person name="Tapia R."/>
            <person name="Han C."/>
            <person name="Goodwin L."/>
            <person name="Pitluck S."/>
            <person name="Liolios K."/>
            <person name="Pagani I."/>
            <person name="Ivanova N."/>
            <person name="Mavromatis K."/>
            <person name="Chen A."/>
            <person name="Palaniappan K."/>
            <person name="Land M."/>
            <person name="Hauser L."/>
            <person name="Chang Y.J."/>
            <person name="Jeffries C.D."/>
            <person name="Detter J.C."/>
            <person name="Brambilla E."/>
            <person name="Rohde M."/>
            <person name="Goker M."/>
            <person name="Woyke T."/>
            <person name="Bristow J."/>
            <person name="Eisen J.A."/>
            <person name="Markowitz V."/>
            <person name="Hugenholtz P."/>
            <person name="Kyrpides N.C."/>
            <person name="Klenk H.P."/>
            <person name="Lucas S."/>
        </authorList>
    </citation>
    <scope>NUCLEOTIDE SEQUENCE [LARGE SCALE GENOMIC DNA]</scope>
    <source>
        <strain evidence="12">ATCC 35417 / DSM 20613 / JCM 6297 / CCUG 15421 / P 36-108</strain>
    </source>
</reference>
<evidence type="ECO:0000256" key="3">
    <source>
        <dbReference type="ARBA" id="ARBA00005712"/>
    </source>
</evidence>
<keyword evidence="7 9" id="KW-0139">CF(1)</keyword>
<dbReference type="InterPro" id="IPR036771">
    <property type="entry name" value="ATPsynth_dsu/esu_N"/>
</dbReference>
<dbReference type="STRING" id="693979.Bache_2491"/>
<comment type="subcellular location">
    <subcellularLocation>
        <location evidence="2">Endomembrane system</location>
        <topology evidence="2">Peripheral membrane protein</topology>
    </subcellularLocation>
</comment>
<evidence type="ECO:0000313" key="11">
    <source>
        <dbReference type="EMBL" id="ADV44456.1"/>
    </source>
</evidence>
<keyword evidence="12" id="KW-1185">Reference proteome</keyword>
<dbReference type="HOGENOM" id="CLU_084338_4_1_10"/>
<dbReference type="InterPro" id="IPR001469">
    <property type="entry name" value="ATP_synth_F1_dsu/esu"/>
</dbReference>
<comment type="similarity">
    <text evidence="3 9">Belongs to the ATPase epsilon chain family.</text>
</comment>
<reference key="1">
    <citation type="submission" date="2010-11" db="EMBL/GenBank/DDBJ databases">
        <title>The complete genome of Bacteroides helcogenes P 36-108.</title>
        <authorList>
            <consortium name="US DOE Joint Genome Institute (JGI-PGF)"/>
            <person name="Lucas S."/>
            <person name="Copeland A."/>
            <person name="Lapidus A."/>
            <person name="Bruce D."/>
            <person name="Goodwin L."/>
            <person name="Pitluck S."/>
            <person name="Kyrpides N."/>
            <person name="Mavromatis K."/>
            <person name="Ivanova N."/>
            <person name="Zeytun A."/>
            <person name="Brettin T."/>
            <person name="Detter J.C."/>
            <person name="Tapia R."/>
            <person name="Han C."/>
            <person name="Land M."/>
            <person name="Hauser L."/>
            <person name="Markowitz V."/>
            <person name="Cheng J.-F."/>
            <person name="Hugenholtz P."/>
            <person name="Woyke T."/>
            <person name="Wu D."/>
            <person name="Gronow S."/>
            <person name="Wellnitz S."/>
            <person name="Brambilla E."/>
            <person name="Klenk H.-P."/>
            <person name="Eisen J.A."/>
        </authorList>
    </citation>
    <scope>NUCLEOTIDE SEQUENCE</scope>
    <source>
        <strain>P 36-108</strain>
    </source>
</reference>
<evidence type="ECO:0000256" key="6">
    <source>
        <dbReference type="ARBA" id="ARBA00023136"/>
    </source>
</evidence>
<comment type="subunit">
    <text evidence="9">F-type ATPases have 2 components, CF(1) - the catalytic core - and CF(0) - the membrane proton channel. CF(1) has five subunits: alpha(3), beta(3), gamma(1), delta(1), epsilon(1). CF(0) has three main subunits: a, b and c.</text>
</comment>
<comment type="function">
    <text evidence="1">Produces ATP from ADP in the presence of a proton gradient across the membrane.</text>
</comment>
<keyword evidence="6" id="KW-0472">Membrane</keyword>
<evidence type="ECO:0000256" key="2">
    <source>
        <dbReference type="ARBA" id="ARBA00004184"/>
    </source>
</evidence>
<dbReference type="EMBL" id="CP002352">
    <property type="protein sequence ID" value="ADV44456.1"/>
    <property type="molecule type" value="Genomic_DNA"/>
</dbReference>
<dbReference type="SUPFAM" id="SSF51344">
    <property type="entry name" value="Epsilon subunit of F1F0-ATP synthase N-terminal domain"/>
    <property type="match status" value="1"/>
</dbReference>
<dbReference type="Pfam" id="PF02823">
    <property type="entry name" value="ATP-synt_DE_N"/>
    <property type="match status" value="1"/>
</dbReference>
<dbReference type="Proteomes" id="UP000008630">
    <property type="component" value="Chromosome"/>
</dbReference>
<evidence type="ECO:0000256" key="7">
    <source>
        <dbReference type="ARBA" id="ARBA00023196"/>
    </source>
</evidence>
<dbReference type="RefSeq" id="WP_013548045.1">
    <property type="nucleotide sequence ID" value="NC_014933.1"/>
</dbReference>
<sequence length="90" mass="9747">MKKLHLNIVSPEKELFNGEVESVTLPGAMGSFSILPQHAPIVSSLRMGTLIYVTDGEEHKLDIQSGFVEMSNGKVDACIENCPISSTTNN</sequence>
<dbReference type="OrthoDB" id="5294255at2"/>
<keyword evidence="4 9" id="KW-0813">Transport</keyword>
<evidence type="ECO:0000256" key="8">
    <source>
        <dbReference type="ARBA" id="ARBA00023310"/>
    </source>
</evidence>
<evidence type="ECO:0000259" key="10">
    <source>
        <dbReference type="Pfam" id="PF02823"/>
    </source>
</evidence>
<keyword evidence="5 9" id="KW-0406">Ion transport</keyword>
<dbReference type="CDD" id="cd12152">
    <property type="entry name" value="F1-ATPase_delta"/>
    <property type="match status" value="1"/>
</dbReference>
<dbReference type="KEGG" id="bhl:Bache_2491"/>
<dbReference type="PATRIC" id="fig|693979.3.peg.2606"/>
<dbReference type="eggNOG" id="COG0355">
    <property type="taxonomic scope" value="Bacteria"/>
</dbReference>
<evidence type="ECO:0000256" key="1">
    <source>
        <dbReference type="ARBA" id="ARBA00003543"/>
    </source>
</evidence>
<protein>
    <submittedName>
        <fullName evidence="11">ATP synthase F1 subcomplex epsilon subunit</fullName>
    </submittedName>
</protein>
<dbReference type="GO" id="GO:0045259">
    <property type="term" value="C:proton-transporting ATP synthase complex"/>
    <property type="evidence" value="ECO:0007669"/>
    <property type="project" value="UniProtKB-KW"/>
</dbReference>
<dbReference type="GO" id="GO:0012505">
    <property type="term" value="C:endomembrane system"/>
    <property type="evidence" value="ECO:0007669"/>
    <property type="project" value="UniProtKB-SubCell"/>
</dbReference>
<evidence type="ECO:0000256" key="4">
    <source>
        <dbReference type="ARBA" id="ARBA00022448"/>
    </source>
</evidence>
<evidence type="ECO:0000256" key="9">
    <source>
        <dbReference type="RuleBase" id="RU003656"/>
    </source>
</evidence>
<evidence type="ECO:0000256" key="5">
    <source>
        <dbReference type="ARBA" id="ARBA00023065"/>
    </source>
</evidence>
<gene>
    <name evidence="11" type="ordered locus">Bache_2491</name>
</gene>
<name>E6SV90_BACT6</name>
<dbReference type="NCBIfam" id="TIGR01216">
    <property type="entry name" value="ATP_synt_epsi"/>
    <property type="match status" value="1"/>
</dbReference>
<accession>E6SV90</accession>
<dbReference type="PANTHER" id="PTHR13822:SF10">
    <property type="entry name" value="ATP SYNTHASE EPSILON CHAIN, CHLOROPLASTIC"/>
    <property type="match status" value="1"/>
</dbReference>